<evidence type="ECO:0000313" key="6">
    <source>
        <dbReference type="EMBL" id="CAB3384915.1"/>
    </source>
</evidence>
<comment type="subunit">
    <text evidence="2">Homotetramer.</text>
</comment>
<protein>
    <recommendedName>
        <fullName evidence="3">glutaminase</fullName>
        <ecNumber evidence="3">3.5.1.2</ecNumber>
    </recommendedName>
</protein>
<dbReference type="GO" id="GO:0004359">
    <property type="term" value="F:glutaminase activity"/>
    <property type="evidence" value="ECO:0007669"/>
    <property type="project" value="UniProtKB-EC"/>
</dbReference>
<dbReference type="SUPFAM" id="SSF56601">
    <property type="entry name" value="beta-lactamase/transpeptidase-like"/>
    <property type="match status" value="1"/>
</dbReference>
<dbReference type="EC" id="3.5.1.2" evidence="3"/>
<dbReference type="InterPro" id="IPR015868">
    <property type="entry name" value="Glutaminase"/>
</dbReference>
<gene>
    <name evidence="6" type="ORF">CLODIP_2_CD01258</name>
</gene>
<dbReference type="Proteomes" id="UP000494165">
    <property type="component" value="Unassembled WGS sequence"/>
</dbReference>
<evidence type="ECO:0000256" key="3">
    <source>
        <dbReference type="ARBA" id="ARBA00012918"/>
    </source>
</evidence>
<evidence type="ECO:0000256" key="2">
    <source>
        <dbReference type="ARBA" id="ARBA00011881"/>
    </source>
</evidence>
<dbReference type="PANTHER" id="PTHR12544:SF29">
    <property type="entry name" value="GLUTAMINASE"/>
    <property type="match status" value="1"/>
</dbReference>
<keyword evidence="7" id="KW-1185">Reference proteome</keyword>
<dbReference type="GO" id="GO:0006537">
    <property type="term" value="P:glutamate biosynthetic process"/>
    <property type="evidence" value="ECO:0007669"/>
    <property type="project" value="TreeGrafter"/>
</dbReference>
<dbReference type="AlphaFoldDB" id="A0A8S1DXL4"/>
<dbReference type="GO" id="GO:0006543">
    <property type="term" value="P:L-glutamine catabolic process"/>
    <property type="evidence" value="ECO:0007669"/>
    <property type="project" value="TreeGrafter"/>
</dbReference>
<evidence type="ECO:0000313" key="7">
    <source>
        <dbReference type="Proteomes" id="UP000494165"/>
    </source>
</evidence>
<reference evidence="6 7" key="1">
    <citation type="submission" date="2020-04" db="EMBL/GenBank/DDBJ databases">
        <authorList>
            <person name="Alioto T."/>
            <person name="Alioto T."/>
            <person name="Gomez Garrido J."/>
        </authorList>
    </citation>
    <scope>NUCLEOTIDE SEQUENCE [LARGE SCALE GENOMIC DNA]</scope>
</reference>
<sequence>MYSESRHTEEREAHKLVSLRRVAPTNCRYVNSELSQIFLRCGQNEDGALNESIPQLAKQDPDLWAASVIFIASNHKVNFGPVTDTRFTIQSIVKILIYAYAASHLGVLHVSDRVKCRGFAVPYNSDKTTEGCAPNVCLNSGALTACAMILKLVHPKAKQWLHVFYTFRSFVQKICGGDIIECDYDTYHSEISTAASNRAILAKLSKCGTLPADVDTEDVLCFYTSCCSLLVNTQHLANMGLVLAKTGKNESGKQVLEPRVAQACLAQMMQAGLYEQSGDFFAITGLLAKSGVSGGVVAVAHKKIAIGLFSPRLNAYGNSTRAVQFIRELSVTIPGIHQLAEDDLEI</sequence>
<evidence type="ECO:0000256" key="5">
    <source>
        <dbReference type="ARBA" id="ARBA00049534"/>
    </source>
</evidence>
<dbReference type="Gene3D" id="3.40.710.10">
    <property type="entry name" value="DD-peptidase/beta-lactamase superfamily"/>
    <property type="match status" value="1"/>
</dbReference>
<dbReference type="PANTHER" id="PTHR12544">
    <property type="entry name" value="GLUTAMINASE"/>
    <property type="match status" value="1"/>
</dbReference>
<dbReference type="Pfam" id="PF04960">
    <property type="entry name" value="Glutaminase"/>
    <property type="match status" value="1"/>
</dbReference>
<comment type="catalytic activity">
    <reaction evidence="5">
        <text>L-glutamine + H2O = L-glutamate + NH4(+)</text>
        <dbReference type="Rhea" id="RHEA:15889"/>
        <dbReference type="ChEBI" id="CHEBI:15377"/>
        <dbReference type="ChEBI" id="CHEBI:28938"/>
        <dbReference type="ChEBI" id="CHEBI:29985"/>
        <dbReference type="ChEBI" id="CHEBI:58359"/>
        <dbReference type="EC" id="3.5.1.2"/>
    </reaction>
</comment>
<keyword evidence="4" id="KW-0378">Hydrolase</keyword>
<proteinExistence type="inferred from homology"/>
<dbReference type="OrthoDB" id="9995210at2759"/>
<organism evidence="6 7">
    <name type="scientific">Cloeon dipterum</name>
    <dbReference type="NCBI Taxonomy" id="197152"/>
    <lineage>
        <taxon>Eukaryota</taxon>
        <taxon>Metazoa</taxon>
        <taxon>Ecdysozoa</taxon>
        <taxon>Arthropoda</taxon>
        <taxon>Hexapoda</taxon>
        <taxon>Insecta</taxon>
        <taxon>Pterygota</taxon>
        <taxon>Palaeoptera</taxon>
        <taxon>Ephemeroptera</taxon>
        <taxon>Pisciforma</taxon>
        <taxon>Baetidae</taxon>
        <taxon>Cloeon</taxon>
    </lineage>
</organism>
<name>A0A8S1DXL4_9INSE</name>
<dbReference type="EMBL" id="CADEPI010000378">
    <property type="protein sequence ID" value="CAB3384915.1"/>
    <property type="molecule type" value="Genomic_DNA"/>
</dbReference>
<evidence type="ECO:0000256" key="4">
    <source>
        <dbReference type="ARBA" id="ARBA00022801"/>
    </source>
</evidence>
<comment type="caution">
    <text evidence="6">The sequence shown here is derived from an EMBL/GenBank/DDBJ whole genome shotgun (WGS) entry which is preliminary data.</text>
</comment>
<comment type="similarity">
    <text evidence="1">Belongs to the glutaminase family.</text>
</comment>
<accession>A0A8S1DXL4</accession>
<evidence type="ECO:0000256" key="1">
    <source>
        <dbReference type="ARBA" id="ARBA00011076"/>
    </source>
</evidence>
<dbReference type="InterPro" id="IPR012338">
    <property type="entry name" value="Beta-lactam/transpept-like"/>
</dbReference>